<accession>A0A0Z8EY45</accession>
<name>A0A0Z8EY45_STRSU</name>
<dbReference type="EMBL" id="FIFW01000015">
    <property type="protein sequence ID" value="CYU70267.1"/>
    <property type="molecule type" value="Genomic_DNA"/>
</dbReference>
<evidence type="ECO:0000313" key="1">
    <source>
        <dbReference type="EMBL" id="CYU70267.1"/>
    </source>
</evidence>
<dbReference type="Proteomes" id="UP000073434">
    <property type="component" value="Unassembled WGS sequence"/>
</dbReference>
<proteinExistence type="predicted"/>
<sequence length="181" mass="20365">MVQSIQTILESCISQLSSDSSSYVVQPDKDFTRSRKSSFQKMVSAILNMGGQTLSKELINQNFPISKVAFVQNRYKIKHQAFQDLFKNVTQAVLPKTELPILAVDGSDIHIPVIPEDTASHFPSKSGGKAYNLLHLNALFDLESELYCDALVQKRRDVDERQALIDMMENSPFRTSTHCGR</sequence>
<evidence type="ECO:0000313" key="2">
    <source>
        <dbReference type="Proteomes" id="UP000073434"/>
    </source>
</evidence>
<protein>
    <submittedName>
        <fullName evidence="1">Transposase</fullName>
    </submittedName>
</protein>
<reference evidence="1 2" key="1">
    <citation type="submission" date="2016-02" db="EMBL/GenBank/DDBJ databases">
        <authorList>
            <consortium name="Pathogen Informatics"/>
        </authorList>
    </citation>
    <scope>NUCLEOTIDE SEQUENCE [LARGE SCALE GENOMIC DNA]</scope>
    <source>
        <strain evidence="1 2">LSS23</strain>
    </source>
</reference>
<organism evidence="1 2">
    <name type="scientific">Streptococcus suis</name>
    <dbReference type="NCBI Taxonomy" id="1307"/>
    <lineage>
        <taxon>Bacteria</taxon>
        <taxon>Bacillati</taxon>
        <taxon>Bacillota</taxon>
        <taxon>Bacilli</taxon>
        <taxon>Lactobacillales</taxon>
        <taxon>Streptococcaceae</taxon>
        <taxon>Streptococcus</taxon>
    </lineage>
</organism>
<dbReference type="AlphaFoldDB" id="A0A0Z8EY45"/>
<gene>
    <name evidence="1" type="ORF">ERS132385_01466</name>
</gene>